<dbReference type="Proteomes" id="UP001156905">
    <property type="component" value="Unassembled WGS sequence"/>
</dbReference>
<name>A0ABQ6B886_9BRAD</name>
<protein>
    <recommendedName>
        <fullName evidence="3">HipA-like C-terminal domain-containing protein</fullName>
    </recommendedName>
</protein>
<evidence type="ECO:0000313" key="2">
    <source>
        <dbReference type="Proteomes" id="UP001156905"/>
    </source>
</evidence>
<organism evidence="1 2">
    <name type="scientific">Bradyrhizobium iriomotense</name>
    <dbReference type="NCBI Taxonomy" id="441950"/>
    <lineage>
        <taxon>Bacteria</taxon>
        <taxon>Pseudomonadati</taxon>
        <taxon>Pseudomonadota</taxon>
        <taxon>Alphaproteobacteria</taxon>
        <taxon>Hyphomicrobiales</taxon>
        <taxon>Nitrobacteraceae</taxon>
        <taxon>Bradyrhizobium</taxon>
    </lineage>
</organism>
<evidence type="ECO:0008006" key="3">
    <source>
        <dbReference type="Google" id="ProtNLM"/>
    </source>
</evidence>
<keyword evidence="2" id="KW-1185">Reference proteome</keyword>
<evidence type="ECO:0000313" key="1">
    <source>
        <dbReference type="EMBL" id="GLR90086.1"/>
    </source>
</evidence>
<dbReference type="RefSeq" id="WP_284272704.1">
    <property type="nucleotide sequence ID" value="NZ_BSOW01000030.1"/>
</dbReference>
<reference evidence="2" key="1">
    <citation type="journal article" date="2019" name="Int. J. Syst. Evol. Microbiol.">
        <title>The Global Catalogue of Microorganisms (GCM) 10K type strain sequencing project: providing services to taxonomists for standard genome sequencing and annotation.</title>
        <authorList>
            <consortium name="The Broad Institute Genomics Platform"/>
            <consortium name="The Broad Institute Genome Sequencing Center for Infectious Disease"/>
            <person name="Wu L."/>
            <person name="Ma J."/>
        </authorList>
    </citation>
    <scope>NUCLEOTIDE SEQUENCE [LARGE SCALE GENOMIC DNA]</scope>
    <source>
        <strain evidence="2">NBRC 102520</strain>
    </source>
</reference>
<comment type="caution">
    <text evidence="1">The sequence shown here is derived from an EMBL/GenBank/DDBJ whole genome shotgun (WGS) entry which is preliminary data.</text>
</comment>
<sequence length="138" mass="14874">MIETRLGNPPPSEIQYLLSSPDDRAGALGFGLNVQPPAPVRTFNKTLDLARLIEVADQIVAAEKDLSAPAGADAEQAEALMRAGTSMGGAPPKATVEDEDALWLAKFPHRDDRWNNPRVEHAMLTLARECGISCVEAR</sequence>
<gene>
    <name evidence="1" type="ORF">GCM10007857_68000</name>
</gene>
<proteinExistence type="predicted"/>
<accession>A0ABQ6B886</accession>
<dbReference type="EMBL" id="BSOW01000030">
    <property type="protein sequence ID" value="GLR90086.1"/>
    <property type="molecule type" value="Genomic_DNA"/>
</dbReference>